<sequence length="147" mass="17063">MKKIILILSLVMTANLAAQGDKHEKIKALKAAHITEALSLTATEAEKFWPIYNAYEDKMHDLRKAERKEILGPLRNEGLETMTDAQANALIDKALVFKQNDVTYRTEMLNALRKVISPKKVIKLKKAEDDFKKQLLERYRNKRREKR</sequence>
<dbReference type="EMBL" id="JBHTBN010000002">
    <property type="protein sequence ID" value="MFC7357040.1"/>
    <property type="molecule type" value="Genomic_DNA"/>
</dbReference>
<proteinExistence type="predicted"/>
<organism evidence="1 2">
    <name type="scientific">Jejudonia soesokkakensis</name>
    <dbReference type="NCBI Taxonomy" id="1323432"/>
    <lineage>
        <taxon>Bacteria</taxon>
        <taxon>Pseudomonadati</taxon>
        <taxon>Bacteroidota</taxon>
        <taxon>Flavobacteriia</taxon>
        <taxon>Flavobacteriales</taxon>
        <taxon>Flavobacteriaceae</taxon>
        <taxon>Jejudonia</taxon>
    </lineage>
</organism>
<evidence type="ECO:0000313" key="2">
    <source>
        <dbReference type="Proteomes" id="UP001596415"/>
    </source>
</evidence>
<keyword evidence="2" id="KW-1185">Reference proteome</keyword>
<comment type="caution">
    <text evidence="1">The sequence shown here is derived from an EMBL/GenBank/DDBJ whole genome shotgun (WGS) entry which is preliminary data.</text>
</comment>
<reference evidence="2" key="1">
    <citation type="journal article" date="2019" name="Int. J. Syst. Evol. Microbiol.">
        <title>The Global Catalogue of Microorganisms (GCM) 10K type strain sequencing project: providing services to taxonomists for standard genome sequencing and annotation.</title>
        <authorList>
            <consortium name="The Broad Institute Genomics Platform"/>
            <consortium name="The Broad Institute Genome Sequencing Center for Infectious Disease"/>
            <person name="Wu L."/>
            <person name="Ma J."/>
        </authorList>
    </citation>
    <scope>NUCLEOTIDE SEQUENCE [LARGE SCALE GENOMIC DNA]</scope>
    <source>
        <strain evidence="2">CGMCC 1.16306</strain>
    </source>
</reference>
<gene>
    <name evidence="1" type="ORF">ACFQO1_05030</name>
</gene>
<dbReference type="Proteomes" id="UP001596415">
    <property type="component" value="Unassembled WGS sequence"/>
</dbReference>
<evidence type="ECO:0000313" key="1">
    <source>
        <dbReference type="EMBL" id="MFC7357040.1"/>
    </source>
</evidence>
<protein>
    <recommendedName>
        <fullName evidence="3">Sensor of ECF-type sigma factor</fullName>
    </recommendedName>
</protein>
<dbReference type="RefSeq" id="WP_380216889.1">
    <property type="nucleotide sequence ID" value="NZ_JBHTBN010000002.1"/>
</dbReference>
<evidence type="ECO:0008006" key="3">
    <source>
        <dbReference type="Google" id="ProtNLM"/>
    </source>
</evidence>
<name>A0ABW2MT98_9FLAO</name>
<accession>A0ABW2MT98</accession>